<feature type="region of interest" description="Disordered" evidence="1">
    <location>
        <begin position="50"/>
        <end position="73"/>
    </location>
</feature>
<comment type="caution">
    <text evidence="2">The sequence shown here is derived from an EMBL/GenBank/DDBJ whole genome shotgun (WGS) entry which is preliminary data.</text>
</comment>
<dbReference type="EMBL" id="JAPDMZ010000132">
    <property type="protein sequence ID" value="KAK0548591.1"/>
    <property type="molecule type" value="Genomic_DNA"/>
</dbReference>
<sequence>MAAPIRHNPDGTVNLDSIKAHVNHLKGKYAQNAANYEKNTGHKMEFAREGEHKVEFNKPAEGEEAESSSKKEE</sequence>
<name>A0AAN6GMA8_9BASI</name>
<dbReference type="AlphaFoldDB" id="A0AAN6GMA8"/>
<evidence type="ECO:0000313" key="2">
    <source>
        <dbReference type="EMBL" id="KAK0548591.1"/>
    </source>
</evidence>
<dbReference type="Proteomes" id="UP001176517">
    <property type="component" value="Unassembled WGS sequence"/>
</dbReference>
<protein>
    <submittedName>
        <fullName evidence="2">Uncharacterized protein</fullName>
    </submittedName>
</protein>
<proteinExistence type="predicted"/>
<evidence type="ECO:0000313" key="3">
    <source>
        <dbReference type="Proteomes" id="UP001176517"/>
    </source>
</evidence>
<reference evidence="2" key="1">
    <citation type="journal article" date="2023" name="PhytoFront">
        <title>Draft Genome Resources of Seven Strains of Tilletia horrida, Causal Agent of Kernel Smut of Rice.</title>
        <authorList>
            <person name="Khanal S."/>
            <person name="Antony Babu S."/>
            <person name="Zhou X.G."/>
        </authorList>
    </citation>
    <scope>NUCLEOTIDE SEQUENCE</scope>
    <source>
        <strain evidence="2">TX6</strain>
    </source>
</reference>
<evidence type="ECO:0000256" key="1">
    <source>
        <dbReference type="SAM" id="MobiDB-lite"/>
    </source>
</evidence>
<gene>
    <name evidence="2" type="ORF">OC846_004421</name>
</gene>
<accession>A0AAN6GMA8</accession>
<organism evidence="2 3">
    <name type="scientific">Tilletia horrida</name>
    <dbReference type="NCBI Taxonomy" id="155126"/>
    <lineage>
        <taxon>Eukaryota</taxon>
        <taxon>Fungi</taxon>
        <taxon>Dikarya</taxon>
        <taxon>Basidiomycota</taxon>
        <taxon>Ustilaginomycotina</taxon>
        <taxon>Exobasidiomycetes</taxon>
        <taxon>Tilletiales</taxon>
        <taxon>Tilletiaceae</taxon>
        <taxon>Tilletia</taxon>
    </lineage>
</organism>
<keyword evidence="3" id="KW-1185">Reference proteome</keyword>